<evidence type="ECO:0000313" key="5">
    <source>
        <dbReference type="Proteomes" id="UP000255139"/>
    </source>
</evidence>
<dbReference type="AlphaFoldDB" id="A0A099U001"/>
<sequence>MTYTSMLIFIIYAFNNFKCNGFNIFGFKVFDLSAPFSYFEAFSTIILVLGLSLCIFLYLFNKGKSYKKK</sequence>
<name>A0A099U001_9HELI</name>
<organism evidence="2 5">
    <name type="scientific">Helicobacter muridarum</name>
    <dbReference type="NCBI Taxonomy" id="216"/>
    <lineage>
        <taxon>Bacteria</taxon>
        <taxon>Pseudomonadati</taxon>
        <taxon>Campylobacterota</taxon>
        <taxon>Epsilonproteobacteria</taxon>
        <taxon>Campylobacterales</taxon>
        <taxon>Helicobacteraceae</taxon>
        <taxon>Helicobacter</taxon>
    </lineage>
</organism>
<keyword evidence="1" id="KW-0812">Transmembrane</keyword>
<keyword evidence="1" id="KW-1133">Transmembrane helix</keyword>
<evidence type="ECO:0000313" key="3">
    <source>
        <dbReference type="EMBL" id="TLE00214.1"/>
    </source>
</evidence>
<dbReference type="Proteomes" id="UP000029922">
    <property type="component" value="Unassembled WGS sequence"/>
</dbReference>
<evidence type="ECO:0000313" key="2">
    <source>
        <dbReference type="EMBL" id="STQ85701.1"/>
    </source>
</evidence>
<proteinExistence type="predicted"/>
<protein>
    <submittedName>
        <fullName evidence="2">Uncharacterized protein</fullName>
    </submittedName>
</protein>
<evidence type="ECO:0000256" key="1">
    <source>
        <dbReference type="SAM" id="Phobius"/>
    </source>
</evidence>
<dbReference type="EMBL" id="UGJE01000002">
    <property type="protein sequence ID" value="STQ85701.1"/>
    <property type="molecule type" value="Genomic_DNA"/>
</dbReference>
<dbReference type="RefSeq" id="WP_034557624.1">
    <property type="nucleotide sequence ID" value="NZ_FZML01000004.1"/>
</dbReference>
<gene>
    <name evidence="3" type="ORF">LS73_005265</name>
    <name evidence="2" type="ORF">NCTC12714_00488</name>
</gene>
<reference evidence="3 4" key="1">
    <citation type="journal article" date="2014" name="Genome Announc.">
        <title>Draft genome sequences of eight enterohepatic helicobacter species isolated from both laboratory and wild rodents.</title>
        <authorList>
            <person name="Sheh A."/>
            <person name="Shen Z."/>
            <person name="Fox J.G."/>
        </authorList>
    </citation>
    <scope>NUCLEOTIDE SEQUENCE [LARGE SCALE GENOMIC DNA]</scope>
    <source>
        <strain evidence="3 4">ST1</strain>
    </source>
</reference>
<accession>A0A099U001</accession>
<dbReference type="Proteomes" id="UP000255139">
    <property type="component" value="Unassembled WGS sequence"/>
</dbReference>
<feature type="transmembrane region" description="Helical" evidence="1">
    <location>
        <begin position="41"/>
        <end position="60"/>
    </location>
</feature>
<reference evidence="2 5" key="2">
    <citation type="submission" date="2018-06" db="EMBL/GenBank/DDBJ databases">
        <authorList>
            <consortium name="Pathogen Informatics"/>
            <person name="Doyle S."/>
        </authorList>
    </citation>
    <scope>NUCLEOTIDE SEQUENCE [LARGE SCALE GENOMIC DNA]</scope>
    <source>
        <strain evidence="2 5">NCTC12714</strain>
    </source>
</reference>
<keyword evidence="1" id="KW-0472">Membrane</keyword>
<keyword evidence="5" id="KW-1185">Reference proteome</keyword>
<dbReference type="OrthoDB" id="9992031at2"/>
<dbReference type="STRING" id="216.LS73_03525"/>
<dbReference type="EMBL" id="JRPD02000009">
    <property type="protein sequence ID" value="TLE00214.1"/>
    <property type="molecule type" value="Genomic_DNA"/>
</dbReference>
<evidence type="ECO:0000313" key="4">
    <source>
        <dbReference type="Proteomes" id="UP000029922"/>
    </source>
</evidence>